<evidence type="ECO:0000313" key="2">
    <source>
        <dbReference type="Proteomes" id="UP000811545"/>
    </source>
</evidence>
<gene>
    <name evidence="1" type="ORF">DDT42_02056</name>
</gene>
<dbReference type="Proteomes" id="UP000811545">
    <property type="component" value="Unassembled WGS sequence"/>
</dbReference>
<protein>
    <submittedName>
        <fullName evidence="1">Uncharacterized protein</fullName>
    </submittedName>
</protein>
<name>A0A9E2F245_PSYF1</name>
<evidence type="ECO:0000313" key="1">
    <source>
        <dbReference type="EMBL" id="MBT9146174.1"/>
    </source>
</evidence>
<sequence>MEYKEEQGVKMKKIILLAGIFLGLCSLNLVARAEQSEYLYSSP</sequence>
<reference evidence="1 2" key="1">
    <citation type="journal article" date="2021" name="bioRxiv">
        <title>Unique metabolic strategies in Hadean analogues reveal hints for primordial physiology.</title>
        <authorList>
            <person name="Nobu M.K."/>
            <person name="Nakai R."/>
            <person name="Tamazawa S."/>
            <person name="Mori H."/>
            <person name="Toyoda A."/>
            <person name="Ijiri A."/>
            <person name="Suzuki S."/>
            <person name="Kurokawa K."/>
            <person name="Kamagata Y."/>
            <person name="Tamaki H."/>
        </authorList>
    </citation>
    <scope>NUCLEOTIDE SEQUENCE [LARGE SCALE GENOMIC DNA]</scope>
    <source>
        <strain evidence="1">BS525</strain>
    </source>
</reference>
<organism evidence="1 2">
    <name type="scientific">Psychracetigena formicireducens</name>
    <dbReference type="NCBI Taxonomy" id="2986056"/>
    <lineage>
        <taxon>Bacteria</taxon>
        <taxon>Bacillati</taxon>
        <taxon>Candidatus Lithacetigenota</taxon>
        <taxon>Candidatus Psychracetigena</taxon>
    </lineage>
</organism>
<accession>A0A9E2F245</accession>
<dbReference type="EMBL" id="QLTW01000358">
    <property type="protein sequence ID" value="MBT9146174.1"/>
    <property type="molecule type" value="Genomic_DNA"/>
</dbReference>
<dbReference type="AlphaFoldDB" id="A0A9E2F245"/>
<proteinExistence type="predicted"/>
<comment type="caution">
    <text evidence="1">The sequence shown here is derived from an EMBL/GenBank/DDBJ whole genome shotgun (WGS) entry which is preliminary data.</text>
</comment>